<accession>A0ACC1M6R0</accession>
<dbReference type="EMBL" id="JANBVB010000050">
    <property type="protein sequence ID" value="KAJ2898721.1"/>
    <property type="molecule type" value="Genomic_DNA"/>
</dbReference>
<sequence length="222" mass="24448">MSTTQPVEVQSAASSGSLSRPQPGTNRTEAQQERVAILMDLMSKLVEHMDTFSAIQIQNPHVPQTATQVKDILAVLLPEITTMGPLLLEHEQTQVMSMLHHVTQRVDAVWKAQVQTQTGTEAQAACDDAAATGVNEANRETLLKQSEASSRDDDMVDSQAKESQTKSKKSAEKYLKATELLAKKKDIDMAALRAKAVMKATLSECLAELNNDLRVEMKKRYL</sequence>
<dbReference type="Proteomes" id="UP001139981">
    <property type="component" value="Unassembled WGS sequence"/>
</dbReference>
<keyword evidence="2" id="KW-1185">Reference proteome</keyword>
<name>A0ACC1M6R0_9FUNG</name>
<comment type="caution">
    <text evidence="1">The sequence shown here is derived from an EMBL/GenBank/DDBJ whole genome shotgun (WGS) entry which is preliminary data.</text>
</comment>
<gene>
    <name evidence="1" type="ORF">IWW38_001269</name>
</gene>
<evidence type="ECO:0000313" key="2">
    <source>
        <dbReference type="Proteomes" id="UP001139981"/>
    </source>
</evidence>
<evidence type="ECO:0000313" key="1">
    <source>
        <dbReference type="EMBL" id="KAJ2898721.1"/>
    </source>
</evidence>
<organism evidence="1 2">
    <name type="scientific">Coemansia aciculifera</name>
    <dbReference type="NCBI Taxonomy" id="417176"/>
    <lineage>
        <taxon>Eukaryota</taxon>
        <taxon>Fungi</taxon>
        <taxon>Fungi incertae sedis</taxon>
        <taxon>Zoopagomycota</taxon>
        <taxon>Kickxellomycotina</taxon>
        <taxon>Kickxellomycetes</taxon>
        <taxon>Kickxellales</taxon>
        <taxon>Kickxellaceae</taxon>
        <taxon>Coemansia</taxon>
    </lineage>
</organism>
<protein>
    <submittedName>
        <fullName evidence="1">Uncharacterized protein</fullName>
    </submittedName>
</protein>
<reference evidence="1" key="1">
    <citation type="submission" date="2022-07" db="EMBL/GenBank/DDBJ databases">
        <title>Phylogenomic reconstructions and comparative analyses of Kickxellomycotina fungi.</title>
        <authorList>
            <person name="Reynolds N.K."/>
            <person name="Stajich J.E."/>
            <person name="Barry K."/>
            <person name="Grigoriev I.V."/>
            <person name="Crous P."/>
            <person name="Smith M.E."/>
        </authorList>
    </citation>
    <scope>NUCLEOTIDE SEQUENCE</scope>
    <source>
        <strain evidence="1">CBS 190363</strain>
    </source>
</reference>
<proteinExistence type="predicted"/>